<accession>A0ACC2VEF3</accession>
<dbReference type="EMBL" id="JASBWS010000102">
    <property type="protein sequence ID" value="KAJ9097513.1"/>
    <property type="molecule type" value="Genomic_DNA"/>
</dbReference>
<sequence>MSGAQPMQVDVIDLDDDTESDSSSIMIIDDPSTSAPTTDDTRHVTRFDFKRQIAAFLEEIGVQSAGDRPEYIPQEAFDLAFDGALATETTMTLSAGRVLEGLSRILGIPGLTELFIKHFRPILLDLIARWVLSTSSHATSEEWERKFFVVAELAQHVPEAWSIIHKLFETSPFMEESPLAFCPDDDSIATLPADRLHLLLLSYFRILAADPQIGQRNHWKINPLKRLYLHHSDNAVKIMAISVFAAHMNLSEVGRRNLEKEILGEIGGVDGIMAYGWRLSEIESTPSDVTAHVARTLEVWQTDAWVIRTMEYRREQRITEFSRDLENASEKTLSESDVCSLIAIAGGELLFRRQQASTDDVNKLVHVETAATELCLGHLANALSLGLPILISSPASAGKTHVVNHLSTLMYPTTPLNSRVLTIALADTSIDAKALLGSYVSSPINPGTFTWTEGALTKAVRSGRWVILEDIDKAGQEVLSLFSRLADSMSMPKYVGSRAKLDIPGRRSVEAGDGFALIAMRTVGSVAEKALPPAVFLGHNYFAETVLDSPTDQDLQSILNFKLNVQRAQIALPGTGAARHYGLRDLEKWCARVERMLPANSDTAMHIEGNHLRFSNPVVQDEIFLEALDVFLAALPSSVYDKTRGRRDVIAEILSESLGLGEERRDHLLNQRKPTLEVTGDTRARQSSTVRIGRASLHGMAPRPGVTPATSRPYALTKPSAILLERIAVSIASAEPVLLVGETGTGKTTAVQYMATTLNRPLTAINLSTQTESSDLLGGFKPIDAAVTARQIYAKWLDLFRQTFSRKKNEKIELVVRKSMTQRKWDQLVKVWMGTVPVAKQKLQERLQARMTSGDSATMATGDILDADAPRKRRKLADDDVPLVELERQLTGWISLEQEISTFNLQHVKSTSRLVFSFVEGPLVQALRSGEWILLDEVNLASSETLEALSTILESSTSSVVLTERGDLEPVERHADFRLFACMNPATDVGKKDLPPGLRARFTEVYAPPPDDDDEALRGIVKQYLGDVVAGDRSAIADVADFYSGIKALARSKEIVDGTNTPPHFSMRTLARALTFAVKVSPSFGIRRGLWEGLLMTFTMSLDGPSYDIARKLCADKILRGMRNAGARFGGKPAVPDPSRPDDFVLFGDYWLEKGSEPVVIDEKYIKTPSVANKLADLARIIMTRKLPVLIQGPTSSGKTSAVEYLAKQTGHRFVRINNHEHTDIQEYLGTYASDPVTGNLVFREGVLVTAVRNGYWLVLDELNLAPTDVLEALNRLLDDNRELVLPETGEVVRPHPHFMLFATQNPPGLYAGRKVLSRAFRNRFLEVHFEDVPQQELQEVLHRRSAIAPTYARLIVEVFRELQHRRQATRVFESRQSFATLRDLFRWAGRDAISHQQLAENGYLLLGERARKEEDRLVVKEVLEKTIKAKIDEDVLLRISLQDSSAYSKLGLPLPEEVRTNIVWTKAMQRLFTLVAAAAANDEPILLVGETGSGKTSVCEVVASLLRRRLISVSCHQNMETADLLGSQRPVRNRAAKLLHVAQGIDELCHGAQMTRPEGDYTSIEGLSTVLDVLSQRTPSADIKSHLDPLRLALQQASALFEWSDGPLVHAMQDGSILLLDELSLADDSVLERLNSVLEPAKILVLAEKGGASDLDCTVFGQPGFQVIATMNPGGDFGKKELSPALRNRFTEIWVPAVTDRTDLEQIIERSFTVDSLRPSTPYILDFVQWFSDNIIDQGQTGIGLRDILAWVAFSNACADRLSLSSADIFIHAAKLVITDGLETLPTVSAFGRERLAELRHKCLAKLRDLAANLVSVSASQFAIGPFSISKGTQATQNAEAFAMEAPTTLNNLLRVVRACQVPKSILLEGSPGVGKTSLVQALADTCNRLLCRINLSDQTDLIDLFGSDLPVAGGAAGEFAWQDAAFLTAMQNGDWVLLDEMNLASQAVLEGLNAVLDHRGSVYVPELDRTFVKHPDFRLFAAQNPVQQGGGRKGLPKSFLNRFTKVYVQEHTPQDLALICQRIFPDLDSRMLKNVIKLNEKLYDATMVHRQFGQEGGPWEFNLRDIIRLFRLYLSPNGFEGSDGLAGFLQMVYVNRFRTLPDQQAVCEMIRDLFGIAIDPSHRPWLYVTQTFIQVGYSTLPRSSSLAPPSVRAIRQSHHQQHQSLLKCITAGWLAILVGSAGAGKRSAVRAIAAVTSTRLYEYSMHSGVDTMEMLGTFEQSDSNRQLHLAAELLADILISLELETRTVNNDVQRIAKSLRDCVSADVNERAVILKDAHEACQILETLGVSADRLSTIRTLLHEASRPTTPSFEWIDGPLVTAIKQGHWFFINDANLCSPSVLDRLNSLCEMNGTLALSEKGGSSGQTEILRPHPDFRLFLAYDPLKGELSRAMRNRGIEVAFLRNSGPTDSSQDLGTLLSTFLQQSSEEAYVTLQVPDIDGQLSSSVESFDTASMARAVTGGPLDVARISKRIATTGHPKSAQEWSVFARSLDSEALTAIAKSDHASLMSVRPMKEDVCNLLPLDLSLNPQFQSLASPRLLTQLVQLIAEISKIGGQSDDSLQDSAHNAATYSKPDFKSLKQLSVLADRLAKAGMRCLELYDLAHDLAQKQNFQHAAVKVYIQLLQSLSVSKGDVPLTLAVNELKTFVEPTTGLSQAGIWKALLLTDVESVEDKVSQLMLTLRKIDISQISIAGILQIAGLIKARKLQATEAETEFSKLHDALLKMAPRESQEPADFEVRAARGILAQLVSSVKDFSEESVLRYAAMATQLDTASMTPLPALVALRTMEPTYDTRVGELDRYTLSQKVVSEALIWTTEYQKTSDVQALTKFGLKTLQMFADIVIAPLSNETAYLAGTADVVNHLSSLVERTSVDALERVNNPLIPYITRAIGSLRSANKSQVILAGQIWILLGQAIIESFVPDVPLDPTVEQSCQQKLNSSMRSRLDAELRSYVVAEKRITGNKKTAIIDSINNDLQNIDDEVDTSRVWDYDARNDKLTAFYQEVHRFLANVMRAQKIDGLANDLATSGSRSETALAEEENFQAAAHAFVKRLEESYGILDDLVQPICTAVQAIRLGLRLVAQEAIQHQAASKAERQVALVKQLTSFPSVSALEALAADRHDHQPSRETAGELLLQLRSINMLVNAGHSIPAIADDLNTLYGRISALWRIDQEAIKRQQQVTESLYRQRTTEEDVESDEAVEERELAQLFPTYEGDQAPPETPNSTGPKSTFVKDADVLGVYRSHLALFRSPNADAEKRAWSADRKLVVSRLLLEHRSAFDQELDLTSRAYQLLALSSETQNGAAVDADLQYNFYLSPNRPEITRALHILRRLRSRLTVILEEWPDQIRLQHIIDRCDYTQSMPAVSPVARMLAAMEQLLDVVQDWETYANRDNSLATFRDEIIALIISWRKLELSAWNRLLDQEVVLYDAENSVWWFRLYELLIVGTESVIETSSETEVTDKLKQHVDSALPLVMELISATSCGHFGSRLRLLGSFADLIVATKMQSSSSSSTKLWQSVVHLLRNIEASYGQYVEIVQQNISDRRGPLEKAVRDFIKLASWKDINVNAMQASARKSHAQLYKTVRKFREVLRQPVSSFLSIPLPSLPTLQSNTAGEETTSLSTSILPERPIDIPTPSFLIDANRTTQKYQRIMASEDQLCSSASELLEDLAVDIVETTEALVKETPGNLTEENTKNVKNLQTRKRKAFADLLKELRRLGFSAKVRADQLASQCSAADILRLCPIENQKGVNSFAQELLQRVELYHHRLDFALPAMRHAMNDHSPDIVTHDLQRAHGFAESVFAEALGSRKNLISAAAGSKRLGMVTRRYIKLAERGIAYAHRDLASHLKHIQRQILDLCDAGAESVRVIDAMRGLNQRSVTTYEQAVVRITETFSVLQPFNDVLSNATEEILNCGIMLLSKDEMSDLERLSFVLSRQEEVLRQLSTSVTPLSFVLDPVVNMTQQAKVAIDTLPSSLATTDAADVWAASDKAVEKMLIVAQAFGKDDALAKDNDDRPVCVASKQTLDSHIASLRFSDVDDQLRAFAETLACSPLEMGESPSQVIPAIQQLLPYLVGYASRLDRYLSSHASWSKALYKLDYVLVRTFTALSAKGFCKPQEADNQKGSGQEGQMQMDGTGLGSGSGEQNVSNEIEDESQVEGLRGDEEQEDEDDQPKDRDGDNDAVEMQDDFEGALEDAEDEDKDNQKEGDDDEEEDDDKQDMDEHVGDVAEDAVDDQFWGDDEDDKKDESGNDQLDKNQKEEKGESEMTAKEEEAGKSKDRPEQQGEDDGAEEQPDNEEEEIEGEQEDQGEEEERGEDGAGAALDSTMPERRWISTTQRVRISSEDFEDDGMEGEDVEDEEGGSVQNEAEDDADNLGDNEPDLGEAGEEEAKEDAQSLLPQEAEEQGDSGETEAQNGVGAEGGLDNSDAKLDQEQADTEAAEQDQERVDDTKEGQGAKSNAQQDVGTGDQSEMNQSADGQGPPDQNAAAPDNSRSKGDLQNDVHRLINEILERSGDRQPQEQGAERDLKQVEHIQDDEKEDLQALGASHEEQQARLADLAIVDEDMPSAPDMDVMDTAEAEDDLPPRAAAPPPAREENAGESDSDKALTEAQISGRPDRTKNDMDLDADMEQSDEADWEDGKPKSTEDAPDSKDLELSMKKWVDSGRSENGEEIWRKYSALTSDLSYHLCEQLRLILLPTLATRLQGDYRTGKRLNMRKIIPYIASEYTKDKIWLRRTKPSRREYQVLLSLDDSRSMADSHSVHLAYQTLALVSQALTKLEVGQVGIARFGEEVEMLHEFSDTAFSAADGAKVMNSFTFGQHKTDVAKLVSDSLDVLAQARQTSVSSSSADLWQLEIIISDGVCQDHEKLRRLLRRAMEERVMIVFLVVDSLPQHAPSVPGAAPATRTSILNMQSVAYKEIGGGAMQLEMTRYLDTFPFEYFVVLRDVEALPEVLSETLRQWIARVAMSQE</sequence>
<dbReference type="Proteomes" id="UP001230649">
    <property type="component" value="Unassembled WGS sequence"/>
</dbReference>
<keyword evidence="2" id="KW-1185">Reference proteome</keyword>
<protein>
    <submittedName>
        <fullName evidence="1">Uncharacterized protein</fullName>
    </submittedName>
</protein>
<evidence type="ECO:0000313" key="1">
    <source>
        <dbReference type="EMBL" id="KAJ9097513.1"/>
    </source>
</evidence>
<organism evidence="1 2">
    <name type="scientific">Naganishia adeliensis</name>
    <dbReference type="NCBI Taxonomy" id="92952"/>
    <lineage>
        <taxon>Eukaryota</taxon>
        <taxon>Fungi</taxon>
        <taxon>Dikarya</taxon>
        <taxon>Basidiomycota</taxon>
        <taxon>Agaricomycotina</taxon>
        <taxon>Tremellomycetes</taxon>
        <taxon>Filobasidiales</taxon>
        <taxon>Filobasidiaceae</taxon>
        <taxon>Naganishia</taxon>
    </lineage>
</organism>
<comment type="caution">
    <text evidence="1">The sequence shown here is derived from an EMBL/GenBank/DDBJ whole genome shotgun (WGS) entry which is preliminary data.</text>
</comment>
<proteinExistence type="predicted"/>
<name>A0ACC2VEF3_9TREE</name>
<evidence type="ECO:0000313" key="2">
    <source>
        <dbReference type="Proteomes" id="UP001230649"/>
    </source>
</evidence>
<reference evidence="1" key="1">
    <citation type="submission" date="2023-04" db="EMBL/GenBank/DDBJ databases">
        <title>Draft Genome sequencing of Naganishia species isolated from polar environments using Oxford Nanopore Technology.</title>
        <authorList>
            <person name="Leo P."/>
            <person name="Venkateswaran K."/>
        </authorList>
    </citation>
    <scope>NUCLEOTIDE SEQUENCE</scope>
    <source>
        <strain evidence="1">MNA-CCFEE 5262</strain>
    </source>
</reference>
<gene>
    <name evidence="1" type="ORF">QFC20_006170</name>
</gene>